<dbReference type="OrthoDB" id="3239511at2759"/>
<dbReference type="AlphaFoldDB" id="A0A409WQY7"/>
<feature type="non-terminal residue" evidence="1">
    <location>
        <position position="1"/>
    </location>
</feature>
<organism evidence="1 2">
    <name type="scientific">Gymnopilus dilepis</name>
    <dbReference type="NCBI Taxonomy" id="231916"/>
    <lineage>
        <taxon>Eukaryota</taxon>
        <taxon>Fungi</taxon>
        <taxon>Dikarya</taxon>
        <taxon>Basidiomycota</taxon>
        <taxon>Agaricomycotina</taxon>
        <taxon>Agaricomycetes</taxon>
        <taxon>Agaricomycetidae</taxon>
        <taxon>Agaricales</taxon>
        <taxon>Agaricineae</taxon>
        <taxon>Hymenogastraceae</taxon>
        <taxon>Gymnopilus</taxon>
    </lineage>
</organism>
<keyword evidence="2" id="KW-1185">Reference proteome</keyword>
<name>A0A409WQY7_9AGAR</name>
<dbReference type="STRING" id="231916.A0A409WQY7"/>
<dbReference type="EMBL" id="NHYE01004923">
    <property type="protein sequence ID" value="PPQ80896.1"/>
    <property type="molecule type" value="Genomic_DNA"/>
</dbReference>
<dbReference type="InParanoid" id="A0A409WQY7"/>
<protein>
    <submittedName>
        <fullName evidence="1">Uncharacterized protein</fullName>
    </submittedName>
</protein>
<sequence>IKKPAQIVPLTIGNLLSSTQGPEEFLPAPESRPWASFRTLVDFEYTETAETVNKQLAGIDGGWAVRSKLTIQNYNDMQESLSRARLYVVQLLTATEKGENFTFKFQYRCPWEKIEDPTDPSDCGPAESSELSQFKREVYQKILSCIFWSLRRRSRKGESHSATMLRPASFTCDRKREKKRLISVLASLPLPLFHVQNAWYRNPNFTK</sequence>
<accession>A0A409WQY7</accession>
<dbReference type="Proteomes" id="UP000284706">
    <property type="component" value="Unassembled WGS sequence"/>
</dbReference>
<evidence type="ECO:0000313" key="2">
    <source>
        <dbReference type="Proteomes" id="UP000284706"/>
    </source>
</evidence>
<evidence type="ECO:0000313" key="1">
    <source>
        <dbReference type="EMBL" id="PPQ80896.1"/>
    </source>
</evidence>
<proteinExistence type="predicted"/>
<comment type="caution">
    <text evidence="1">The sequence shown here is derived from an EMBL/GenBank/DDBJ whole genome shotgun (WGS) entry which is preliminary data.</text>
</comment>
<reference evidence="1 2" key="1">
    <citation type="journal article" date="2018" name="Evol. Lett.">
        <title>Horizontal gene cluster transfer increased hallucinogenic mushroom diversity.</title>
        <authorList>
            <person name="Reynolds H.T."/>
            <person name="Vijayakumar V."/>
            <person name="Gluck-Thaler E."/>
            <person name="Korotkin H.B."/>
            <person name="Matheny P.B."/>
            <person name="Slot J.C."/>
        </authorList>
    </citation>
    <scope>NUCLEOTIDE SEQUENCE [LARGE SCALE GENOMIC DNA]</scope>
    <source>
        <strain evidence="1 2">SRW20</strain>
    </source>
</reference>
<gene>
    <name evidence="1" type="ORF">CVT26_015132</name>
</gene>